<dbReference type="KEGG" id="bmx:BMS_0091"/>
<evidence type="ECO:0000313" key="2">
    <source>
        <dbReference type="Proteomes" id="UP000008963"/>
    </source>
</evidence>
<proteinExistence type="predicted"/>
<protein>
    <submittedName>
        <fullName evidence="1">Uncharacterized protein</fullName>
    </submittedName>
</protein>
<dbReference type="AlphaFoldDB" id="E1X275"/>
<sequence>MSNFANEVVSKIEEIKTRSKEGKALSPDDLEVLFLASLLEEEGNGNS</sequence>
<dbReference type="Proteomes" id="UP000008963">
    <property type="component" value="Chromosome"/>
</dbReference>
<dbReference type="HOGENOM" id="CLU_3168759_0_0_7"/>
<dbReference type="PATRIC" id="fig|862908.3.peg.88"/>
<reference evidence="2" key="1">
    <citation type="journal article" date="2013" name="ISME J.">
        <title>A small predatory core genome in the divergent marine Bacteriovorax marinus SJ and the terrestrial Bdellovibrio bacteriovorus.</title>
        <authorList>
            <person name="Crossman L.C."/>
            <person name="Chen H."/>
            <person name="Cerdeno-Tarraga A.M."/>
            <person name="Brooks K."/>
            <person name="Quail M.A."/>
            <person name="Pineiro S.A."/>
            <person name="Hobley L."/>
            <person name="Sockett R.E."/>
            <person name="Bentley S.D."/>
            <person name="Parkhill J."/>
            <person name="Williams H.N."/>
            <person name="Stine O.C."/>
        </authorList>
    </citation>
    <scope>NUCLEOTIDE SEQUENCE [LARGE SCALE GENOMIC DNA]</scope>
    <source>
        <strain evidence="2">ATCC BAA-682 / DSM 15412 / SJ</strain>
    </source>
</reference>
<evidence type="ECO:0000313" key="1">
    <source>
        <dbReference type="EMBL" id="CBW25031.1"/>
    </source>
</evidence>
<dbReference type="RefSeq" id="WP_014242820.1">
    <property type="nucleotide sequence ID" value="NC_016620.1"/>
</dbReference>
<organism evidence="1 2">
    <name type="scientific">Halobacteriovorax marinus (strain ATCC BAA-682 / DSM 15412 / SJ)</name>
    <name type="common">Bacteriovorax marinus</name>
    <dbReference type="NCBI Taxonomy" id="862908"/>
    <lineage>
        <taxon>Bacteria</taxon>
        <taxon>Pseudomonadati</taxon>
        <taxon>Bdellovibrionota</taxon>
        <taxon>Bacteriovoracia</taxon>
        <taxon>Bacteriovoracales</taxon>
        <taxon>Halobacteriovoraceae</taxon>
        <taxon>Halobacteriovorax</taxon>
    </lineage>
</organism>
<name>E1X275_HALMS</name>
<accession>E1X275</accession>
<dbReference type="EMBL" id="FQ312005">
    <property type="protein sequence ID" value="CBW25031.1"/>
    <property type="molecule type" value="Genomic_DNA"/>
</dbReference>
<keyword evidence="2" id="KW-1185">Reference proteome</keyword>
<gene>
    <name evidence="1" type="ordered locus">BMS_0091</name>
</gene>